<protein>
    <submittedName>
        <fullName evidence="1">Uncharacterized protein</fullName>
    </submittedName>
</protein>
<evidence type="ECO:0000313" key="2">
    <source>
        <dbReference type="Proteomes" id="UP000735302"/>
    </source>
</evidence>
<keyword evidence="2" id="KW-1185">Reference proteome</keyword>
<sequence length="153" mass="16689">MVNQDHLTKFCVLFLRSIKSKRPVEVASHLLDIFVLLGNEAFIGLTTSTLPREILANLESEEDLARLDLPQSASISDADNLTADASLTAADSAWATVIIDHATAIAASSTEISQLIMKLHLTLMAHRQTLSKQIPSPLPLAHPQQQLILSNCR</sequence>
<accession>A0AAV3Y7Q6</accession>
<dbReference type="AlphaFoldDB" id="A0AAV3Y7Q6"/>
<comment type="caution">
    <text evidence="1">The sequence shown here is derived from an EMBL/GenBank/DDBJ whole genome shotgun (WGS) entry which is preliminary data.</text>
</comment>
<evidence type="ECO:0000313" key="1">
    <source>
        <dbReference type="EMBL" id="GFN78519.1"/>
    </source>
</evidence>
<gene>
    <name evidence="1" type="ORF">PoB_000502500</name>
</gene>
<name>A0AAV3Y7Q6_9GAST</name>
<dbReference type="EMBL" id="BLXT01000588">
    <property type="protein sequence ID" value="GFN78519.1"/>
    <property type="molecule type" value="Genomic_DNA"/>
</dbReference>
<organism evidence="1 2">
    <name type="scientific">Plakobranchus ocellatus</name>
    <dbReference type="NCBI Taxonomy" id="259542"/>
    <lineage>
        <taxon>Eukaryota</taxon>
        <taxon>Metazoa</taxon>
        <taxon>Spiralia</taxon>
        <taxon>Lophotrochozoa</taxon>
        <taxon>Mollusca</taxon>
        <taxon>Gastropoda</taxon>
        <taxon>Heterobranchia</taxon>
        <taxon>Euthyneura</taxon>
        <taxon>Panpulmonata</taxon>
        <taxon>Sacoglossa</taxon>
        <taxon>Placobranchoidea</taxon>
        <taxon>Plakobranchidae</taxon>
        <taxon>Plakobranchus</taxon>
    </lineage>
</organism>
<proteinExistence type="predicted"/>
<reference evidence="1 2" key="1">
    <citation type="journal article" date="2021" name="Elife">
        <title>Chloroplast acquisition without the gene transfer in kleptoplastic sea slugs, Plakobranchus ocellatus.</title>
        <authorList>
            <person name="Maeda T."/>
            <person name="Takahashi S."/>
            <person name="Yoshida T."/>
            <person name="Shimamura S."/>
            <person name="Takaki Y."/>
            <person name="Nagai Y."/>
            <person name="Toyoda A."/>
            <person name="Suzuki Y."/>
            <person name="Arimoto A."/>
            <person name="Ishii H."/>
            <person name="Satoh N."/>
            <person name="Nishiyama T."/>
            <person name="Hasebe M."/>
            <person name="Maruyama T."/>
            <person name="Minagawa J."/>
            <person name="Obokata J."/>
            <person name="Shigenobu S."/>
        </authorList>
    </citation>
    <scope>NUCLEOTIDE SEQUENCE [LARGE SCALE GENOMIC DNA]</scope>
</reference>
<dbReference type="Proteomes" id="UP000735302">
    <property type="component" value="Unassembled WGS sequence"/>
</dbReference>